<comment type="similarity">
    <text evidence="4">Belongs to the HINT family.</text>
</comment>
<dbReference type="PANTHER" id="PTHR12486">
    <property type="entry name" value="APRATAXIN-RELATED"/>
    <property type="match status" value="1"/>
</dbReference>
<keyword evidence="10" id="KW-1133">Transmembrane helix</keyword>
<dbReference type="PANTHER" id="PTHR12486:SF5">
    <property type="entry name" value="ADENOSINE 5'-MONOPHOSPHORAMIDASE HINT3"/>
    <property type="match status" value="1"/>
</dbReference>
<organism evidence="12 13">
    <name type="scientific">Schistosoma japonicum</name>
    <name type="common">Blood fluke</name>
    <dbReference type="NCBI Taxonomy" id="6182"/>
    <lineage>
        <taxon>Eukaryota</taxon>
        <taxon>Metazoa</taxon>
        <taxon>Spiralia</taxon>
        <taxon>Lophotrochozoa</taxon>
        <taxon>Platyhelminthes</taxon>
        <taxon>Trematoda</taxon>
        <taxon>Digenea</taxon>
        <taxon>Strigeidida</taxon>
        <taxon>Schistosomatoidea</taxon>
        <taxon>Schistosomatidae</taxon>
        <taxon>Schistosoma</taxon>
    </lineage>
</organism>
<comment type="caution">
    <text evidence="12">The sequence shown here is derived from an EMBL/GenBank/DDBJ whole genome shotgun (WGS) entry which is preliminary data.</text>
</comment>
<evidence type="ECO:0000256" key="5">
    <source>
        <dbReference type="ARBA" id="ARBA00039802"/>
    </source>
</evidence>
<feature type="active site" description="Tele-AMP-histidine intermediate" evidence="7">
    <location>
        <position position="102"/>
    </location>
</feature>
<keyword evidence="10" id="KW-0472">Membrane</keyword>
<dbReference type="PRINTS" id="PR00332">
    <property type="entry name" value="HISTRIAD"/>
</dbReference>
<sequence length="174" mass="20874">MLSSKEDCVFCSIVNGKANQPIRLETNNLVIFDDHLPKAQYHFQCVPKRHIKNAKHLTYEDIPLVVDMINYGRSFVNQLQLNPEDFLFGFHWPPFNSVHHLHMHILGPKQHMSFNPMFDSRFYIFREVSLITIIFLFMSFYNIFLNRPRNYWIVCKTQTLRNEVMLIKFRRHSV</sequence>
<evidence type="ECO:0000313" key="13">
    <source>
        <dbReference type="Proteomes" id="UP000311919"/>
    </source>
</evidence>
<keyword evidence="2" id="KW-0378">Hydrolase</keyword>
<dbReference type="PROSITE" id="PS51084">
    <property type="entry name" value="HIT_2"/>
    <property type="match status" value="1"/>
</dbReference>
<dbReference type="AlphaFoldDB" id="A0A4Z2D1N3"/>
<protein>
    <recommendedName>
        <fullName evidence="5">Adenosine 5'-monophosphoramidase HINT3</fullName>
    </recommendedName>
    <alternativeName>
        <fullName evidence="6">Histidine triad nucleotide-binding protein 3</fullName>
    </alternativeName>
</protein>
<gene>
    <name evidence="12" type="ORF">EWB00_005372</name>
</gene>
<name>A0A4Z2D1N3_SCHJA</name>
<comment type="catalytic activity">
    <reaction evidence="3">
        <text>adenosine 5'-phosphoramidate + H2O = NH4(+) + AMP</text>
        <dbReference type="Rhea" id="RHEA:67916"/>
        <dbReference type="ChEBI" id="CHEBI:15377"/>
        <dbReference type="ChEBI" id="CHEBI:28938"/>
        <dbReference type="ChEBI" id="CHEBI:57890"/>
        <dbReference type="ChEBI" id="CHEBI:456215"/>
    </reaction>
</comment>
<evidence type="ECO:0000256" key="6">
    <source>
        <dbReference type="ARBA" id="ARBA00042361"/>
    </source>
</evidence>
<dbReference type="EMBL" id="SKCS01000359">
    <property type="protein sequence ID" value="TNN10415.1"/>
    <property type="molecule type" value="Genomic_DNA"/>
</dbReference>
<evidence type="ECO:0000256" key="8">
    <source>
        <dbReference type="PIRSR" id="PIRSR601310-3"/>
    </source>
</evidence>
<keyword evidence="1" id="KW-0547">Nucleotide-binding</keyword>
<dbReference type="Proteomes" id="UP000311919">
    <property type="component" value="Unassembled WGS sequence"/>
</dbReference>
<dbReference type="OrthoDB" id="1915375at2759"/>
<dbReference type="InterPro" id="IPR011146">
    <property type="entry name" value="HIT-like"/>
</dbReference>
<feature type="transmembrane region" description="Helical" evidence="10">
    <location>
        <begin position="123"/>
        <end position="144"/>
    </location>
</feature>
<reference evidence="12 13" key="1">
    <citation type="submission" date="2019-03" db="EMBL/GenBank/DDBJ databases">
        <title>An improved genome assembly of the fluke Schistosoma japonicum.</title>
        <authorList>
            <person name="Hu W."/>
            <person name="Luo F."/>
            <person name="Yin M."/>
            <person name="Mo X."/>
            <person name="Sun C."/>
            <person name="Wu Q."/>
            <person name="Zhu B."/>
            <person name="Xiang M."/>
            <person name="Wang J."/>
            <person name="Wang Y."/>
            <person name="Zhang T."/>
            <person name="Xu B."/>
            <person name="Zheng H."/>
            <person name="Feng Z."/>
        </authorList>
    </citation>
    <scope>NUCLEOTIDE SEQUENCE [LARGE SCALE GENOMIC DNA]</scope>
    <source>
        <strain evidence="12">HuSjv2</strain>
        <tissue evidence="12">Worms</tissue>
    </source>
</reference>
<evidence type="ECO:0000256" key="7">
    <source>
        <dbReference type="PIRSR" id="PIRSR601310-1"/>
    </source>
</evidence>
<evidence type="ECO:0000256" key="2">
    <source>
        <dbReference type="ARBA" id="ARBA00022801"/>
    </source>
</evidence>
<dbReference type="GO" id="GO:0000166">
    <property type="term" value="F:nucleotide binding"/>
    <property type="evidence" value="ECO:0007669"/>
    <property type="project" value="UniProtKB-KW"/>
</dbReference>
<feature type="domain" description="HIT" evidence="11">
    <location>
        <begin position="9"/>
        <end position="118"/>
    </location>
</feature>
<dbReference type="Gene3D" id="3.30.428.10">
    <property type="entry name" value="HIT-like"/>
    <property type="match status" value="1"/>
</dbReference>
<proteinExistence type="inferred from homology"/>
<dbReference type="STRING" id="6182.A0A4Z2D1N3"/>
<evidence type="ECO:0000313" key="12">
    <source>
        <dbReference type="EMBL" id="TNN10415.1"/>
    </source>
</evidence>
<dbReference type="SUPFAM" id="SSF54197">
    <property type="entry name" value="HIT-like"/>
    <property type="match status" value="1"/>
</dbReference>
<evidence type="ECO:0000256" key="1">
    <source>
        <dbReference type="ARBA" id="ARBA00022741"/>
    </source>
</evidence>
<dbReference type="GO" id="GO:0016787">
    <property type="term" value="F:hydrolase activity"/>
    <property type="evidence" value="ECO:0007669"/>
    <property type="project" value="UniProtKB-KW"/>
</dbReference>
<keyword evidence="13" id="KW-1185">Reference proteome</keyword>
<dbReference type="InterPro" id="IPR036265">
    <property type="entry name" value="HIT-like_sf"/>
</dbReference>
<evidence type="ECO:0000256" key="3">
    <source>
        <dbReference type="ARBA" id="ARBA00024472"/>
    </source>
</evidence>
<evidence type="ECO:0000256" key="9">
    <source>
        <dbReference type="PROSITE-ProRule" id="PRU00464"/>
    </source>
</evidence>
<accession>A0A4Z2D1N3</accession>
<dbReference type="Pfam" id="PF11969">
    <property type="entry name" value="DcpS_C"/>
    <property type="match status" value="1"/>
</dbReference>
<evidence type="ECO:0000259" key="11">
    <source>
        <dbReference type="PROSITE" id="PS51084"/>
    </source>
</evidence>
<keyword evidence="10" id="KW-0812">Transmembrane</keyword>
<dbReference type="InterPro" id="IPR001310">
    <property type="entry name" value="Histidine_triad_HIT"/>
</dbReference>
<feature type="short sequence motif" description="Histidine triad motif" evidence="8 9">
    <location>
        <begin position="100"/>
        <end position="104"/>
    </location>
</feature>
<evidence type="ECO:0000256" key="4">
    <source>
        <dbReference type="ARBA" id="ARBA00025764"/>
    </source>
</evidence>
<evidence type="ECO:0000256" key="10">
    <source>
        <dbReference type="SAM" id="Phobius"/>
    </source>
</evidence>